<keyword evidence="3" id="KW-1185">Reference proteome</keyword>
<organism evidence="2 3">
    <name type="scientific">Aerosticca soli</name>
    <dbReference type="NCBI Taxonomy" id="2010829"/>
    <lineage>
        <taxon>Bacteria</taxon>
        <taxon>Pseudomonadati</taxon>
        <taxon>Pseudomonadota</taxon>
        <taxon>Gammaproteobacteria</taxon>
        <taxon>Lysobacterales</taxon>
        <taxon>Rhodanobacteraceae</taxon>
        <taxon>Aerosticca</taxon>
    </lineage>
</organism>
<reference evidence="3" key="2">
    <citation type="submission" date="2018-06" db="EMBL/GenBank/DDBJ databases">
        <title>Genome sequence of Rhodanobacteraceae bacterium strain Dysh456.</title>
        <authorList>
            <person name="Fukui M."/>
        </authorList>
    </citation>
    <scope>NUCLEOTIDE SEQUENCE [LARGE SCALE GENOMIC DNA]</scope>
    <source>
        <strain evidence="3">Dysh456</strain>
    </source>
</reference>
<evidence type="ECO:0000313" key="2">
    <source>
        <dbReference type="EMBL" id="BBD78896.1"/>
    </source>
</evidence>
<feature type="region of interest" description="Disordered" evidence="1">
    <location>
        <begin position="1"/>
        <end position="61"/>
    </location>
</feature>
<sequence length="61" mass="6697">MHGPHRRMGRAIPRHSPGAFEEATFPMTVAAQAAPRLPHPGQRANQAPAYAQRSIEMKRPG</sequence>
<dbReference type="EMBL" id="AP018560">
    <property type="protein sequence ID" value="BBD78896.1"/>
    <property type="molecule type" value="Genomic_DNA"/>
</dbReference>
<accession>A0A2Z6E1M3</accession>
<dbReference type="KEGG" id="rbd:ALSL_0224"/>
<feature type="compositionally biased region" description="Basic residues" evidence="1">
    <location>
        <begin position="1"/>
        <end position="13"/>
    </location>
</feature>
<gene>
    <name evidence="2" type="ORF">ALSL_0224</name>
</gene>
<name>A0A2Z6E1M3_9GAMM</name>
<evidence type="ECO:0000256" key="1">
    <source>
        <dbReference type="SAM" id="MobiDB-lite"/>
    </source>
</evidence>
<protein>
    <submittedName>
        <fullName evidence="2">Uncharacterized protein</fullName>
    </submittedName>
</protein>
<proteinExistence type="predicted"/>
<reference evidence="3" key="1">
    <citation type="submission" date="2018-04" db="EMBL/GenBank/DDBJ databases">
        <authorList>
            <person name="Watanabe M."/>
            <person name="Kojima H."/>
        </authorList>
    </citation>
    <scope>NUCLEOTIDE SEQUENCE [LARGE SCALE GENOMIC DNA]</scope>
    <source>
        <strain evidence="3">Dysh456</strain>
    </source>
</reference>
<dbReference type="Proteomes" id="UP000270530">
    <property type="component" value="Chromosome"/>
</dbReference>
<dbReference type="AlphaFoldDB" id="A0A2Z6E1M3"/>
<evidence type="ECO:0000313" key="3">
    <source>
        <dbReference type="Proteomes" id="UP000270530"/>
    </source>
</evidence>